<name>A0A232FGK4_9HYME</name>
<evidence type="ECO:0000313" key="2">
    <source>
        <dbReference type="Proteomes" id="UP000215335"/>
    </source>
</evidence>
<reference evidence="1 2" key="1">
    <citation type="journal article" date="2017" name="Curr. Biol.">
        <title>The Evolution of Venom by Co-option of Single-Copy Genes.</title>
        <authorList>
            <person name="Martinson E.O."/>
            <person name="Mrinalini"/>
            <person name="Kelkar Y.D."/>
            <person name="Chang C.H."/>
            <person name="Werren J.H."/>
        </authorList>
    </citation>
    <scope>NUCLEOTIDE SEQUENCE [LARGE SCALE GENOMIC DNA]</scope>
    <source>
        <strain evidence="1 2">Alberta</strain>
        <tissue evidence="1">Whole body</tissue>
    </source>
</reference>
<evidence type="ECO:0000313" key="1">
    <source>
        <dbReference type="EMBL" id="OXU29457.1"/>
    </source>
</evidence>
<keyword evidence="2" id="KW-1185">Reference proteome</keyword>
<comment type="caution">
    <text evidence="1">The sequence shown here is derived from an EMBL/GenBank/DDBJ whole genome shotgun (WGS) entry which is preliminary data.</text>
</comment>
<gene>
    <name evidence="1" type="ORF">TSAR_000849</name>
</gene>
<organism evidence="1 2">
    <name type="scientific">Trichomalopsis sarcophagae</name>
    <dbReference type="NCBI Taxonomy" id="543379"/>
    <lineage>
        <taxon>Eukaryota</taxon>
        <taxon>Metazoa</taxon>
        <taxon>Ecdysozoa</taxon>
        <taxon>Arthropoda</taxon>
        <taxon>Hexapoda</taxon>
        <taxon>Insecta</taxon>
        <taxon>Pterygota</taxon>
        <taxon>Neoptera</taxon>
        <taxon>Endopterygota</taxon>
        <taxon>Hymenoptera</taxon>
        <taxon>Apocrita</taxon>
        <taxon>Proctotrupomorpha</taxon>
        <taxon>Chalcidoidea</taxon>
        <taxon>Pteromalidae</taxon>
        <taxon>Pteromalinae</taxon>
        <taxon>Trichomalopsis</taxon>
    </lineage>
</organism>
<accession>A0A232FGK4</accession>
<dbReference type="AlphaFoldDB" id="A0A232FGK4"/>
<protein>
    <submittedName>
        <fullName evidence="1">Uncharacterized protein</fullName>
    </submittedName>
</protein>
<dbReference type="EMBL" id="NNAY01000288">
    <property type="protein sequence ID" value="OXU29457.1"/>
    <property type="molecule type" value="Genomic_DNA"/>
</dbReference>
<dbReference type="Proteomes" id="UP000215335">
    <property type="component" value="Unassembled WGS sequence"/>
</dbReference>
<proteinExistence type="predicted"/>
<sequence length="115" mass="12978">MHRAEVVLDMSEVNSRLAEPETQTPESVALDIGEETEICRVDLEPEEAAVLIQPMTEDSSSYRVDDRQIFRIINENGQRIYTDMKNRAYRFVAVQGILEDANGIYIVTGVTTGDK</sequence>